<gene>
    <name evidence="11" type="ORF">A3D09_03475</name>
</gene>
<dbReference type="InterPro" id="IPR010994">
    <property type="entry name" value="RuvA_2-like"/>
</dbReference>
<dbReference type="Pfam" id="PF14716">
    <property type="entry name" value="HHH_8"/>
    <property type="match status" value="1"/>
</dbReference>
<comment type="caution">
    <text evidence="11">The sequence shown here is derived from an EMBL/GenBank/DDBJ whole genome shotgun (WGS) entry which is preliminary data.</text>
</comment>
<dbReference type="InterPro" id="IPR002054">
    <property type="entry name" value="DNA-dir_DNA_pol_X"/>
</dbReference>
<feature type="domain" description="Helix-hairpin-helix DNA-binding motif class 1" evidence="9">
    <location>
        <begin position="92"/>
        <end position="111"/>
    </location>
</feature>
<dbReference type="SMART" id="SM00278">
    <property type="entry name" value="HhH1"/>
    <property type="match status" value="3"/>
</dbReference>
<feature type="domain" description="Helix-hairpin-helix DNA-binding motif class 1" evidence="9">
    <location>
        <begin position="131"/>
        <end position="150"/>
    </location>
</feature>
<evidence type="ECO:0000256" key="6">
    <source>
        <dbReference type="ARBA" id="ARBA00022705"/>
    </source>
</evidence>
<keyword evidence="3" id="KW-0237">DNA synthesis</keyword>
<dbReference type="InterPro" id="IPR037160">
    <property type="entry name" value="DNA_Pol_thumb_sf"/>
</dbReference>
<dbReference type="Pfam" id="PF14520">
    <property type="entry name" value="HHH_5"/>
    <property type="match status" value="1"/>
</dbReference>
<dbReference type="Pfam" id="PF02811">
    <property type="entry name" value="PHP"/>
    <property type="match status" value="1"/>
</dbReference>
<dbReference type="Gene3D" id="1.10.150.110">
    <property type="entry name" value="DNA polymerase beta, N-terminal domain-like"/>
    <property type="match status" value="1"/>
</dbReference>
<evidence type="ECO:0000256" key="3">
    <source>
        <dbReference type="ARBA" id="ARBA00022634"/>
    </source>
</evidence>
<dbReference type="EMBL" id="MFAH01000061">
    <property type="protein sequence ID" value="OGD70193.1"/>
    <property type="molecule type" value="Genomic_DNA"/>
</dbReference>
<dbReference type="SUPFAM" id="SSF89550">
    <property type="entry name" value="PHP domain-like"/>
    <property type="match status" value="1"/>
</dbReference>
<dbReference type="GO" id="GO:0006281">
    <property type="term" value="P:DNA repair"/>
    <property type="evidence" value="ECO:0007669"/>
    <property type="project" value="InterPro"/>
</dbReference>
<evidence type="ECO:0000256" key="2">
    <source>
        <dbReference type="ARBA" id="ARBA00012417"/>
    </source>
</evidence>
<evidence type="ECO:0000259" key="10">
    <source>
        <dbReference type="SMART" id="SM00483"/>
    </source>
</evidence>
<dbReference type="GO" id="GO:0003677">
    <property type="term" value="F:DNA binding"/>
    <property type="evidence" value="ECO:0007669"/>
    <property type="project" value="InterPro"/>
</dbReference>
<feature type="domain" description="Helix-hairpin-helix DNA-binding motif class 1" evidence="9">
    <location>
        <begin position="52"/>
        <end position="71"/>
    </location>
</feature>
<evidence type="ECO:0000256" key="5">
    <source>
        <dbReference type="ARBA" id="ARBA00022695"/>
    </source>
</evidence>
<evidence type="ECO:0000313" key="12">
    <source>
        <dbReference type="Proteomes" id="UP000177390"/>
    </source>
</evidence>
<comment type="cofactor">
    <cofactor evidence="1">
        <name>Mg(2+)</name>
        <dbReference type="ChEBI" id="CHEBI:18420"/>
    </cofactor>
</comment>
<dbReference type="AlphaFoldDB" id="A0A1F5ES13"/>
<keyword evidence="6" id="KW-0235">DNA replication</keyword>
<evidence type="ECO:0000256" key="7">
    <source>
        <dbReference type="ARBA" id="ARBA00022932"/>
    </source>
</evidence>
<dbReference type="SUPFAM" id="SSF81301">
    <property type="entry name" value="Nucleotidyltransferase"/>
    <property type="match status" value="1"/>
</dbReference>
<dbReference type="SMART" id="SM00483">
    <property type="entry name" value="POLXc"/>
    <property type="match status" value="1"/>
</dbReference>
<protein>
    <recommendedName>
        <fullName evidence="2">DNA-directed DNA polymerase</fullName>
        <ecNumber evidence="2">2.7.7.7</ecNumber>
    </recommendedName>
</protein>
<keyword evidence="5" id="KW-0548">Nucleotidyltransferase</keyword>
<proteinExistence type="predicted"/>
<dbReference type="InterPro" id="IPR050243">
    <property type="entry name" value="PHP_phosphatase"/>
</dbReference>
<dbReference type="InterPro" id="IPR010996">
    <property type="entry name" value="HHH_MUS81"/>
</dbReference>
<dbReference type="SUPFAM" id="SSF47802">
    <property type="entry name" value="DNA polymerase beta, N-terminal domain-like"/>
    <property type="match status" value="1"/>
</dbReference>
<dbReference type="Proteomes" id="UP000177390">
    <property type="component" value="Unassembled WGS sequence"/>
</dbReference>
<reference evidence="11 12" key="1">
    <citation type="journal article" date="2016" name="Nat. Commun.">
        <title>Thousands of microbial genomes shed light on interconnected biogeochemical processes in an aquifer system.</title>
        <authorList>
            <person name="Anantharaman K."/>
            <person name="Brown C.T."/>
            <person name="Hug L.A."/>
            <person name="Sharon I."/>
            <person name="Castelle C.J."/>
            <person name="Probst A.J."/>
            <person name="Thomas B.C."/>
            <person name="Singh A."/>
            <person name="Wilkins M.J."/>
            <person name="Karaoz U."/>
            <person name="Brodie E.L."/>
            <person name="Williams K.H."/>
            <person name="Hubbard S.S."/>
            <person name="Banfield J.F."/>
        </authorList>
    </citation>
    <scope>NUCLEOTIDE SEQUENCE [LARGE SCALE GENOMIC DNA]</scope>
</reference>
<dbReference type="InterPro" id="IPR047967">
    <property type="entry name" value="PolX_PHP"/>
</dbReference>
<keyword evidence="7" id="KW-0239">DNA-directed DNA polymerase</keyword>
<evidence type="ECO:0000256" key="8">
    <source>
        <dbReference type="ARBA" id="ARBA00049244"/>
    </source>
</evidence>
<dbReference type="Gene3D" id="1.10.150.20">
    <property type="entry name" value="5' to 3' exonuclease, C-terminal subdomain"/>
    <property type="match status" value="1"/>
</dbReference>
<dbReference type="CDD" id="cd00141">
    <property type="entry name" value="NT_POLXc"/>
    <property type="match status" value="1"/>
</dbReference>
<evidence type="ECO:0000313" key="11">
    <source>
        <dbReference type="EMBL" id="OGD70193.1"/>
    </source>
</evidence>
<organism evidence="11 12">
    <name type="scientific">Candidatus Collierbacteria bacterium RIFCSPHIGHO2_02_FULL_49_10</name>
    <dbReference type="NCBI Taxonomy" id="1817723"/>
    <lineage>
        <taxon>Bacteria</taxon>
        <taxon>Candidatus Collieribacteriota</taxon>
    </lineage>
</organism>
<evidence type="ECO:0000256" key="1">
    <source>
        <dbReference type="ARBA" id="ARBA00001946"/>
    </source>
</evidence>
<dbReference type="Gene3D" id="3.30.210.10">
    <property type="entry name" value="DNA polymerase, thumb domain"/>
    <property type="match status" value="1"/>
</dbReference>
<dbReference type="InterPro" id="IPR004013">
    <property type="entry name" value="PHP_dom"/>
</dbReference>
<dbReference type="InterPro" id="IPR016195">
    <property type="entry name" value="Pol/histidinol_Pase-like"/>
</dbReference>
<dbReference type="Pfam" id="PF14791">
    <property type="entry name" value="DNA_pol_B_thumb"/>
    <property type="match status" value="1"/>
</dbReference>
<dbReference type="SUPFAM" id="SSF47781">
    <property type="entry name" value="RuvA domain 2-like"/>
    <property type="match status" value="1"/>
</dbReference>
<name>A0A1F5ES13_9BACT</name>
<dbReference type="GO" id="GO:0042578">
    <property type="term" value="F:phosphoric ester hydrolase activity"/>
    <property type="evidence" value="ECO:0007669"/>
    <property type="project" value="TreeGrafter"/>
</dbReference>
<dbReference type="PANTHER" id="PTHR36928">
    <property type="entry name" value="PHOSPHATASE YCDX-RELATED"/>
    <property type="match status" value="1"/>
</dbReference>
<accession>A0A1F5ES13</accession>
<dbReference type="GO" id="GO:0008270">
    <property type="term" value="F:zinc ion binding"/>
    <property type="evidence" value="ECO:0007669"/>
    <property type="project" value="TreeGrafter"/>
</dbReference>
<dbReference type="PIRSF" id="PIRSF005047">
    <property type="entry name" value="UCP005047_YshC"/>
    <property type="match status" value="1"/>
</dbReference>
<dbReference type="PANTHER" id="PTHR36928:SF1">
    <property type="entry name" value="PHOSPHATASE YCDX-RELATED"/>
    <property type="match status" value="1"/>
</dbReference>
<dbReference type="InterPro" id="IPR022311">
    <property type="entry name" value="PolX-like"/>
</dbReference>
<evidence type="ECO:0000256" key="4">
    <source>
        <dbReference type="ARBA" id="ARBA00022679"/>
    </source>
</evidence>
<dbReference type="InterPro" id="IPR003583">
    <property type="entry name" value="Hlx-hairpin-Hlx_DNA-bd_motif"/>
</dbReference>
<sequence length="590" mass="66377">MITNAEIAQTLRRVAAVFDVKDNDHFRTRAYQNAANAIENLTISARDLWEQGKLTEIPGVGPNIAGHLEEWFKTGKVRHFETEMKRVPAGMFALLGIRGVGPKIAYKIADKFKLDDEKTALKKVKELIVSGKLSSLPGFGEKLIHKIQTSIESAYVKEERMLLSEALPVSKEYLDYLLSLPDVIEAQPLGSLRRRVATVGDIDLAICTRKPKEAMGEALKYKEVGEVISTGESVSRVKLKSGHEIDIKLSHPGEWGSLLQHYTGSKLHNILLRSFAHERQLSLSEHGIKDQKTGNIINVKNEKSFYAHLGLSLIPPELREGEEELELAKKNKIPSLVELSDIKGDLHMHSDFEYETSHDLGRSSLSDVLDKARDLSYEYIGLADHNPKFQGLSIAHKKKVLDARKNKLLTQYREYEKRVKTRVPKLLIGLEIDIRKDGELALEEELISDLDYAIASIHSNFELSKAENTTRIIKALGHSKVVILGHPTGRMLNQRNSIEADWQAIIEFCKVNKKVLEVNGAPARLDLPDDLVKMAVRNGAKLCIDTDSHEVSQMDFMQFGVWTARRGWCTKSDVVNTLTFRDLQSVLRLS</sequence>
<dbReference type="InterPro" id="IPR029398">
    <property type="entry name" value="PolB_thumb"/>
</dbReference>
<dbReference type="GO" id="GO:0005829">
    <property type="term" value="C:cytosol"/>
    <property type="evidence" value="ECO:0007669"/>
    <property type="project" value="TreeGrafter"/>
</dbReference>
<dbReference type="GO" id="GO:0003887">
    <property type="term" value="F:DNA-directed DNA polymerase activity"/>
    <property type="evidence" value="ECO:0007669"/>
    <property type="project" value="UniProtKB-KW"/>
</dbReference>
<dbReference type="Gene3D" id="3.20.20.140">
    <property type="entry name" value="Metal-dependent hydrolases"/>
    <property type="match status" value="1"/>
</dbReference>
<dbReference type="EC" id="2.7.7.7" evidence="2"/>
<keyword evidence="4" id="KW-0808">Transferase</keyword>
<dbReference type="InterPro" id="IPR027421">
    <property type="entry name" value="DNA_pol_lamdba_lyase_dom_sf"/>
</dbReference>
<feature type="domain" description="DNA-directed DNA polymerase X" evidence="10">
    <location>
        <begin position="2"/>
        <end position="320"/>
    </location>
</feature>
<dbReference type="CDD" id="cd07436">
    <property type="entry name" value="PHP_PolX"/>
    <property type="match status" value="1"/>
</dbReference>
<evidence type="ECO:0000259" key="9">
    <source>
        <dbReference type="SMART" id="SM00278"/>
    </source>
</evidence>
<dbReference type="InterPro" id="IPR043519">
    <property type="entry name" value="NT_sf"/>
</dbReference>
<dbReference type="Gene3D" id="3.30.460.10">
    <property type="entry name" value="Beta Polymerase, domain 2"/>
    <property type="match status" value="1"/>
</dbReference>
<comment type="catalytic activity">
    <reaction evidence="8">
        <text>DNA(n) + a 2'-deoxyribonucleoside 5'-triphosphate = DNA(n+1) + diphosphate</text>
        <dbReference type="Rhea" id="RHEA:22508"/>
        <dbReference type="Rhea" id="RHEA-COMP:17339"/>
        <dbReference type="Rhea" id="RHEA-COMP:17340"/>
        <dbReference type="ChEBI" id="CHEBI:33019"/>
        <dbReference type="ChEBI" id="CHEBI:61560"/>
        <dbReference type="ChEBI" id="CHEBI:173112"/>
        <dbReference type="EC" id="2.7.7.7"/>
    </reaction>
</comment>